<evidence type="ECO:0008006" key="3">
    <source>
        <dbReference type="Google" id="ProtNLM"/>
    </source>
</evidence>
<dbReference type="AlphaFoldDB" id="A0A165Y5K1"/>
<proteinExistence type="predicted"/>
<organism evidence="1 2">
    <name type="scientific">Sistotremastrum suecicum HHB10207 ss-3</name>
    <dbReference type="NCBI Taxonomy" id="1314776"/>
    <lineage>
        <taxon>Eukaryota</taxon>
        <taxon>Fungi</taxon>
        <taxon>Dikarya</taxon>
        <taxon>Basidiomycota</taxon>
        <taxon>Agaricomycotina</taxon>
        <taxon>Agaricomycetes</taxon>
        <taxon>Sistotremastrales</taxon>
        <taxon>Sistotremastraceae</taxon>
        <taxon>Sistotremastrum</taxon>
    </lineage>
</organism>
<protein>
    <recommendedName>
        <fullName evidence="3">F-box domain-containing protein</fullName>
    </recommendedName>
</protein>
<dbReference type="Proteomes" id="UP000076798">
    <property type="component" value="Unassembled WGS sequence"/>
</dbReference>
<accession>A0A165Y5K1</accession>
<keyword evidence="2" id="KW-1185">Reference proteome</keyword>
<name>A0A165Y5K1_9AGAM</name>
<evidence type="ECO:0000313" key="2">
    <source>
        <dbReference type="Proteomes" id="UP000076798"/>
    </source>
</evidence>
<reference evidence="1 2" key="1">
    <citation type="journal article" date="2016" name="Mol. Biol. Evol.">
        <title>Comparative Genomics of Early-Diverging Mushroom-Forming Fungi Provides Insights into the Origins of Lignocellulose Decay Capabilities.</title>
        <authorList>
            <person name="Nagy L.G."/>
            <person name="Riley R."/>
            <person name="Tritt A."/>
            <person name="Adam C."/>
            <person name="Daum C."/>
            <person name="Floudas D."/>
            <person name="Sun H."/>
            <person name="Yadav J.S."/>
            <person name="Pangilinan J."/>
            <person name="Larsson K.H."/>
            <person name="Matsuura K."/>
            <person name="Barry K."/>
            <person name="Labutti K."/>
            <person name="Kuo R."/>
            <person name="Ohm R.A."/>
            <person name="Bhattacharya S.S."/>
            <person name="Shirouzu T."/>
            <person name="Yoshinaga Y."/>
            <person name="Martin F.M."/>
            <person name="Grigoriev I.V."/>
            <person name="Hibbett D.S."/>
        </authorList>
    </citation>
    <scope>NUCLEOTIDE SEQUENCE [LARGE SCALE GENOMIC DNA]</scope>
    <source>
        <strain evidence="1 2">HHB10207 ss-3</strain>
    </source>
</reference>
<evidence type="ECO:0000313" key="1">
    <source>
        <dbReference type="EMBL" id="KZT32902.1"/>
    </source>
</evidence>
<sequence length="134" mass="15550">MVPFMTCPVEIKCLFVCDLSYQDILAYSLVCSQLRYIITTSVNVLQNCYDRELIPLPNRYTYKTIPHHELYLYALRAFKISQSLRDRPDDWALAPRSYSRGLLPESEIWDGDSDVLEDQEAFCFDNILLVPTSA</sequence>
<dbReference type="EMBL" id="KV428285">
    <property type="protein sequence ID" value="KZT32902.1"/>
    <property type="molecule type" value="Genomic_DNA"/>
</dbReference>
<gene>
    <name evidence="1" type="ORF">SISSUDRAFT_1066574</name>
</gene>